<dbReference type="Proteomes" id="UP000663889">
    <property type="component" value="Unassembled WGS sequence"/>
</dbReference>
<accession>A0A814DN52</accession>
<dbReference type="Proteomes" id="UP000663882">
    <property type="component" value="Unassembled WGS sequence"/>
</dbReference>
<evidence type="ECO:0000313" key="11">
    <source>
        <dbReference type="EMBL" id="CAF1041503.1"/>
    </source>
</evidence>
<dbReference type="EMBL" id="CAJOAX010002444">
    <property type="protein sequence ID" value="CAF3796559.1"/>
    <property type="molecule type" value="Genomic_DNA"/>
</dbReference>
<dbReference type="AlphaFoldDB" id="A0A814DN52"/>
<dbReference type="Proteomes" id="UP000663870">
    <property type="component" value="Unassembled WGS sequence"/>
</dbReference>
<evidence type="ECO:0000313" key="16">
    <source>
        <dbReference type="Proteomes" id="UP000663854"/>
    </source>
</evidence>
<gene>
    <name evidence="15" type="ORF">FNK824_LOCUS14881</name>
    <name evidence="11" type="ORF">JXQ802_LOCUS16179</name>
    <name evidence="12" type="ORF">JXQ802_LOCUS16275</name>
    <name evidence="14" type="ORF">OTI717_LOCUS18028</name>
    <name evidence="10" type="ORF">PYM288_LOCUS12476</name>
    <name evidence="9" type="ORF">RFH988_LOCUS10075</name>
    <name evidence="13" type="ORF">SEV965_LOCUS13163</name>
</gene>
<evidence type="ECO:0000256" key="5">
    <source>
        <dbReference type="ARBA" id="ARBA00022927"/>
    </source>
</evidence>
<dbReference type="Proteomes" id="UP000663823">
    <property type="component" value="Unassembled WGS sequence"/>
</dbReference>
<protein>
    <recommendedName>
        <fullName evidence="8">VPS37 C-terminal domain-containing protein</fullName>
    </recommendedName>
</protein>
<evidence type="ECO:0000256" key="2">
    <source>
        <dbReference type="ARBA" id="ARBA00007617"/>
    </source>
</evidence>
<dbReference type="EMBL" id="CAJNOH010000232">
    <property type="protein sequence ID" value="CAF0958004.1"/>
    <property type="molecule type" value="Genomic_DNA"/>
</dbReference>
<evidence type="ECO:0000313" key="12">
    <source>
        <dbReference type="EMBL" id="CAF1043504.1"/>
    </source>
</evidence>
<evidence type="ECO:0000256" key="3">
    <source>
        <dbReference type="ARBA" id="ARBA00022448"/>
    </source>
</evidence>
<comment type="similarity">
    <text evidence="2">Belongs to the VPS37 family.</text>
</comment>
<dbReference type="GO" id="GO:0000813">
    <property type="term" value="C:ESCRT I complex"/>
    <property type="evidence" value="ECO:0007669"/>
    <property type="project" value="TreeGrafter"/>
</dbReference>
<dbReference type="GO" id="GO:0006623">
    <property type="term" value="P:protein targeting to vacuole"/>
    <property type="evidence" value="ECO:0007669"/>
    <property type="project" value="TreeGrafter"/>
</dbReference>
<evidence type="ECO:0000256" key="6">
    <source>
        <dbReference type="ARBA" id="ARBA00025010"/>
    </source>
</evidence>
<evidence type="ECO:0000313" key="14">
    <source>
        <dbReference type="EMBL" id="CAF3796559.1"/>
    </source>
</evidence>
<proteinExistence type="inferred from homology"/>
<dbReference type="EMBL" id="CAJNOO010000370">
    <property type="protein sequence ID" value="CAF0922468.1"/>
    <property type="molecule type" value="Genomic_DNA"/>
</dbReference>
<dbReference type="Pfam" id="PF07200">
    <property type="entry name" value="Mod_r"/>
    <property type="match status" value="1"/>
</dbReference>
<evidence type="ECO:0000256" key="1">
    <source>
        <dbReference type="ARBA" id="ARBA00004633"/>
    </source>
</evidence>
<dbReference type="OrthoDB" id="10004364at2759"/>
<sequence>MMNGYYNYNDGGLNEARGRISQMSVEELKKLMNSDEEVTKLVLSLSETQQMNTIKESLKDTIKRLALSNLDKEPILIHEKQKLAQLHDELRKIREKYDSIRGKYDDQTGETNPDMIYVLLQTAASDLERATEQTAEDFFYGEKTEEEVTDFERRFIEDRKRAHELKITAEKFHELMQMSQATSYLSSNQYMRTSGY</sequence>
<evidence type="ECO:0000256" key="7">
    <source>
        <dbReference type="SAM" id="Coils"/>
    </source>
</evidence>
<evidence type="ECO:0000313" key="13">
    <source>
        <dbReference type="EMBL" id="CAF1047500.1"/>
    </source>
</evidence>
<evidence type="ECO:0000256" key="4">
    <source>
        <dbReference type="ARBA" id="ARBA00022753"/>
    </source>
</evidence>
<dbReference type="PANTHER" id="PTHR13678:SF27">
    <property type="entry name" value="LD45836P"/>
    <property type="match status" value="1"/>
</dbReference>
<feature type="coiled-coil region" evidence="7">
    <location>
        <begin position="76"/>
        <end position="103"/>
    </location>
</feature>
<keyword evidence="5" id="KW-0653">Protein transport</keyword>
<reference evidence="10" key="1">
    <citation type="submission" date="2021-02" db="EMBL/GenBank/DDBJ databases">
        <authorList>
            <person name="Nowell W R."/>
        </authorList>
    </citation>
    <scope>NUCLEOTIDE SEQUENCE</scope>
</reference>
<dbReference type="PANTHER" id="PTHR13678">
    <property type="entry name" value="VACUOLAR PROTEIN SORTING-ASSOCIATED PROTEIN 37"/>
    <property type="match status" value="1"/>
</dbReference>
<dbReference type="GO" id="GO:0006612">
    <property type="term" value="P:protein targeting to membrane"/>
    <property type="evidence" value="ECO:0007669"/>
    <property type="project" value="TreeGrafter"/>
</dbReference>
<dbReference type="EMBL" id="CAJOBE010002093">
    <property type="protein sequence ID" value="CAF3798869.1"/>
    <property type="molecule type" value="Genomic_DNA"/>
</dbReference>
<dbReference type="GO" id="GO:0031902">
    <property type="term" value="C:late endosome membrane"/>
    <property type="evidence" value="ECO:0007669"/>
    <property type="project" value="UniProtKB-SubCell"/>
</dbReference>
<keyword evidence="4" id="KW-0967">Endosome</keyword>
<dbReference type="GO" id="GO:0043162">
    <property type="term" value="P:ubiquitin-dependent protein catabolic process via the multivesicular body sorting pathway"/>
    <property type="evidence" value="ECO:0007669"/>
    <property type="project" value="TreeGrafter"/>
</dbReference>
<evidence type="ECO:0000313" key="10">
    <source>
        <dbReference type="EMBL" id="CAF0958004.1"/>
    </source>
</evidence>
<comment type="subcellular location">
    <subcellularLocation>
        <location evidence="1">Late endosome membrane</location>
        <topology evidence="1">Peripheral membrane protein</topology>
    </subcellularLocation>
</comment>
<dbReference type="EMBL" id="CAJNOL010000392">
    <property type="protein sequence ID" value="CAF1043504.1"/>
    <property type="molecule type" value="Genomic_DNA"/>
</dbReference>
<comment type="caution">
    <text evidence="10">The sequence shown here is derived from an EMBL/GenBank/DDBJ whole genome shotgun (WGS) entry which is preliminary data.</text>
</comment>
<keyword evidence="17" id="KW-1185">Reference proteome</keyword>
<keyword evidence="7" id="KW-0175">Coiled coil</keyword>
<evidence type="ECO:0000313" key="15">
    <source>
        <dbReference type="EMBL" id="CAF3798869.1"/>
    </source>
</evidence>
<evidence type="ECO:0000313" key="9">
    <source>
        <dbReference type="EMBL" id="CAF0922468.1"/>
    </source>
</evidence>
<comment type="function">
    <text evidence="6">Component of the ESCRT-I complex, a regulator of vesicular trafficking process. Required for the sorting of endocytic ubiquitinated cargos into multivesicular bodies. May be involved in cell growth and differentiation.</text>
</comment>
<evidence type="ECO:0000313" key="17">
    <source>
        <dbReference type="Proteomes" id="UP000663870"/>
    </source>
</evidence>
<feature type="domain" description="VPS37 C-terminal" evidence="8">
    <location>
        <begin position="22"/>
        <end position="167"/>
    </location>
</feature>
<dbReference type="EMBL" id="CAJNOL010000388">
    <property type="protein sequence ID" value="CAF1041503.1"/>
    <property type="molecule type" value="Genomic_DNA"/>
</dbReference>
<keyword evidence="3" id="KW-0813">Transport</keyword>
<name>A0A814DN52_9BILA</name>
<dbReference type="EMBL" id="CAJNOU010000615">
    <property type="protein sequence ID" value="CAF1047500.1"/>
    <property type="molecule type" value="Genomic_DNA"/>
</dbReference>
<dbReference type="Proteomes" id="UP000663874">
    <property type="component" value="Unassembled WGS sequence"/>
</dbReference>
<evidence type="ECO:0000259" key="8">
    <source>
        <dbReference type="Pfam" id="PF07200"/>
    </source>
</evidence>
<dbReference type="Proteomes" id="UP000663854">
    <property type="component" value="Unassembled WGS sequence"/>
</dbReference>
<organism evidence="10 16">
    <name type="scientific">Rotaria sordida</name>
    <dbReference type="NCBI Taxonomy" id="392033"/>
    <lineage>
        <taxon>Eukaryota</taxon>
        <taxon>Metazoa</taxon>
        <taxon>Spiralia</taxon>
        <taxon>Gnathifera</taxon>
        <taxon>Rotifera</taxon>
        <taxon>Eurotatoria</taxon>
        <taxon>Bdelloidea</taxon>
        <taxon>Philodinida</taxon>
        <taxon>Philodinidae</taxon>
        <taxon>Rotaria</taxon>
    </lineage>
</organism>
<dbReference type="InterPro" id="IPR009851">
    <property type="entry name" value="Mod_r"/>
</dbReference>